<protein>
    <recommendedName>
        <fullName evidence="6">Protein kinase domain-containing protein</fullName>
    </recommendedName>
</protein>
<dbReference type="Pfam" id="PF00069">
    <property type="entry name" value="Pkinase"/>
    <property type="match status" value="1"/>
</dbReference>
<name>A0A8S1JU43_9CILI</name>
<dbReference type="PANTHER" id="PTHR24348:SF22">
    <property type="entry name" value="NON-SPECIFIC SERINE_THREONINE PROTEIN KINASE"/>
    <property type="match status" value="1"/>
</dbReference>
<dbReference type="Proteomes" id="UP000692954">
    <property type="component" value="Unassembled WGS sequence"/>
</dbReference>
<dbReference type="OrthoDB" id="4062651at2759"/>
<keyword evidence="3" id="KW-0418">Kinase</keyword>
<sequence length="511" mass="58738">MKKYSQKYQIEERENSKLGQGAFGSVFTAKSLLDNNLNICVKVMKKKKQFGENVLQTSQAPEFDICKRMRNKSNENLVKIFDVYDSDIEDEHAYIFMEKCEQSLTAYMKNQQITKELLLNIIYQIAKGYQSLIKENIIHRDLKPENILCNQINGQLQIKIADFGLSKVLDSESEQDMTKKIGTPYYTAPEILDVKNKEIYDNRCDIFSLGVIILDLASGGKQFKYKEIEKLKSQGFSQLYSDIIKSRKIDQEIVELLNKMIVYEIQQRISWKQLFQYFDDKRTNQKQLSDSPIQPIIQQHQSPQTGVQQQESFPPKHHIYNTPQQNQTIAQEQKNVNIPQSTPPNYHNFQQLPTGVQPQGTPTPQLITLQSTLLNQANQQSHSTVFQPQGTSTQQCIIPQSAPPNPHNFQYQAAFQQQGTPTLQFPQQSGDKNKFFSPIPQNHNPQLQPGVQLQQNFNSMQPFRGQQPQKNSIISNQSFAPSQRQIFQQKQGPQIETGPKFPSYNAKPFGI</sequence>
<evidence type="ECO:0000259" key="6">
    <source>
        <dbReference type="PROSITE" id="PS50011"/>
    </source>
</evidence>
<reference evidence="7" key="1">
    <citation type="submission" date="2021-01" db="EMBL/GenBank/DDBJ databases">
        <authorList>
            <consortium name="Genoscope - CEA"/>
            <person name="William W."/>
        </authorList>
    </citation>
    <scope>NUCLEOTIDE SEQUENCE</scope>
</reference>
<keyword evidence="4" id="KW-0067">ATP-binding</keyword>
<dbReference type="PROSITE" id="PS50011">
    <property type="entry name" value="PROTEIN_KINASE_DOM"/>
    <property type="match status" value="1"/>
</dbReference>
<dbReference type="GO" id="GO:0010506">
    <property type="term" value="P:regulation of autophagy"/>
    <property type="evidence" value="ECO:0007669"/>
    <property type="project" value="InterPro"/>
</dbReference>
<evidence type="ECO:0000256" key="4">
    <source>
        <dbReference type="ARBA" id="ARBA00022840"/>
    </source>
</evidence>
<evidence type="ECO:0000256" key="5">
    <source>
        <dbReference type="SAM" id="MobiDB-lite"/>
    </source>
</evidence>
<evidence type="ECO:0000256" key="1">
    <source>
        <dbReference type="ARBA" id="ARBA00022679"/>
    </source>
</evidence>
<keyword evidence="1" id="KW-0808">Transferase</keyword>
<comment type="caution">
    <text evidence="7">The sequence shown here is derived from an EMBL/GenBank/DDBJ whole genome shotgun (WGS) entry which is preliminary data.</text>
</comment>
<dbReference type="InterPro" id="IPR000719">
    <property type="entry name" value="Prot_kinase_dom"/>
</dbReference>
<feature type="compositionally biased region" description="Polar residues" evidence="5">
    <location>
        <begin position="337"/>
        <end position="349"/>
    </location>
</feature>
<dbReference type="PROSITE" id="PS00108">
    <property type="entry name" value="PROTEIN_KINASE_ST"/>
    <property type="match status" value="1"/>
</dbReference>
<dbReference type="SMART" id="SM00220">
    <property type="entry name" value="S_TKc"/>
    <property type="match status" value="1"/>
</dbReference>
<dbReference type="PANTHER" id="PTHR24348">
    <property type="entry name" value="SERINE/THREONINE-PROTEIN KINASE UNC-51-RELATED"/>
    <property type="match status" value="1"/>
</dbReference>
<evidence type="ECO:0000313" key="7">
    <source>
        <dbReference type="EMBL" id="CAD8045911.1"/>
    </source>
</evidence>
<accession>A0A8S1JU43</accession>
<dbReference type="InterPro" id="IPR045269">
    <property type="entry name" value="Atg1-like"/>
</dbReference>
<feature type="compositionally biased region" description="Low complexity" evidence="5">
    <location>
        <begin position="350"/>
        <end position="360"/>
    </location>
</feature>
<feature type="compositionally biased region" description="Polar residues" evidence="5">
    <location>
        <begin position="479"/>
        <end position="494"/>
    </location>
</feature>
<dbReference type="GO" id="GO:0005524">
    <property type="term" value="F:ATP binding"/>
    <property type="evidence" value="ECO:0007669"/>
    <property type="project" value="UniProtKB-KW"/>
</dbReference>
<dbReference type="EMBL" id="CAJJDN010000001">
    <property type="protein sequence ID" value="CAD8045911.1"/>
    <property type="molecule type" value="Genomic_DNA"/>
</dbReference>
<feature type="region of interest" description="Disordered" evidence="5">
    <location>
        <begin position="479"/>
        <end position="511"/>
    </location>
</feature>
<evidence type="ECO:0000256" key="3">
    <source>
        <dbReference type="ARBA" id="ARBA00022777"/>
    </source>
</evidence>
<dbReference type="GO" id="GO:0000407">
    <property type="term" value="C:phagophore assembly site"/>
    <property type="evidence" value="ECO:0007669"/>
    <property type="project" value="TreeGrafter"/>
</dbReference>
<dbReference type="GO" id="GO:0005829">
    <property type="term" value="C:cytosol"/>
    <property type="evidence" value="ECO:0007669"/>
    <property type="project" value="TreeGrafter"/>
</dbReference>
<dbReference type="GO" id="GO:0005776">
    <property type="term" value="C:autophagosome"/>
    <property type="evidence" value="ECO:0007669"/>
    <property type="project" value="TreeGrafter"/>
</dbReference>
<dbReference type="GO" id="GO:0000045">
    <property type="term" value="P:autophagosome assembly"/>
    <property type="evidence" value="ECO:0007669"/>
    <property type="project" value="TreeGrafter"/>
</dbReference>
<organism evidence="7 8">
    <name type="scientific">Paramecium sonneborni</name>
    <dbReference type="NCBI Taxonomy" id="65129"/>
    <lineage>
        <taxon>Eukaryota</taxon>
        <taxon>Sar</taxon>
        <taxon>Alveolata</taxon>
        <taxon>Ciliophora</taxon>
        <taxon>Intramacronucleata</taxon>
        <taxon>Oligohymenophorea</taxon>
        <taxon>Peniculida</taxon>
        <taxon>Parameciidae</taxon>
        <taxon>Paramecium</taxon>
    </lineage>
</organism>
<evidence type="ECO:0000313" key="8">
    <source>
        <dbReference type="Proteomes" id="UP000692954"/>
    </source>
</evidence>
<dbReference type="AlphaFoldDB" id="A0A8S1JU43"/>
<keyword evidence="8" id="KW-1185">Reference proteome</keyword>
<dbReference type="InterPro" id="IPR008271">
    <property type="entry name" value="Ser/Thr_kinase_AS"/>
</dbReference>
<feature type="region of interest" description="Disordered" evidence="5">
    <location>
        <begin position="337"/>
        <end position="360"/>
    </location>
</feature>
<dbReference type="GO" id="GO:0016020">
    <property type="term" value="C:membrane"/>
    <property type="evidence" value="ECO:0007669"/>
    <property type="project" value="TreeGrafter"/>
</dbReference>
<keyword evidence="2" id="KW-0547">Nucleotide-binding</keyword>
<dbReference type="GO" id="GO:0004674">
    <property type="term" value="F:protein serine/threonine kinase activity"/>
    <property type="evidence" value="ECO:0007669"/>
    <property type="project" value="InterPro"/>
</dbReference>
<feature type="domain" description="Protein kinase" evidence="6">
    <location>
        <begin position="12"/>
        <end position="278"/>
    </location>
</feature>
<proteinExistence type="predicted"/>
<gene>
    <name evidence="7" type="ORF">PSON_ATCC_30995.1.T0010347</name>
</gene>
<evidence type="ECO:0000256" key="2">
    <source>
        <dbReference type="ARBA" id="ARBA00022741"/>
    </source>
</evidence>